<organism evidence="9 10">
    <name type="scientific">Cutaneotrichosporon spelunceum</name>
    <dbReference type="NCBI Taxonomy" id="1672016"/>
    <lineage>
        <taxon>Eukaryota</taxon>
        <taxon>Fungi</taxon>
        <taxon>Dikarya</taxon>
        <taxon>Basidiomycota</taxon>
        <taxon>Agaricomycotina</taxon>
        <taxon>Tremellomycetes</taxon>
        <taxon>Trichosporonales</taxon>
        <taxon>Trichosporonaceae</taxon>
        <taxon>Cutaneotrichosporon</taxon>
    </lineage>
</organism>
<sequence>MRSRSAKRTPEATPTPISSATPTPISSATSIQSEMPDTDRSETKPLLSADTASQRRTGKPRLLSYDESRRVVPWATDNEYITGGYRPQLVNISSCLYSAIGYVHNETVNIHTHSLGAALWAVLLPLHLLPARFPALGAFPSLPATFTDKACMACYILCAITCLSLSSWFHTVSCSTAEVCELSHCGDYVGIVVLIVGSILPGMYYGFHGTPLLQALYMAGITAAGLTSAYIVLSPHHRRHRWHRTLTFIALGLSAVLPVGHVVLSRGLTFARERMGFGYIVAGGAAYIFGAVLYAARIPESRWPGRFNYIGSSHQIFHCFVLLGSWFQFAALRWMHVARAVVDA</sequence>
<evidence type="ECO:0000256" key="8">
    <source>
        <dbReference type="SAM" id="Phobius"/>
    </source>
</evidence>
<dbReference type="AlphaFoldDB" id="A0AAD3YDF6"/>
<feature type="binding site" evidence="6">
    <location>
        <position position="318"/>
    </location>
    <ligand>
        <name>Zn(2+)</name>
        <dbReference type="ChEBI" id="CHEBI:29105"/>
    </ligand>
</feature>
<comment type="subcellular location">
    <subcellularLocation>
        <location evidence="1">Membrane</location>
        <topology evidence="1">Multi-pass membrane protein</topology>
    </subcellularLocation>
</comment>
<keyword evidence="6" id="KW-0862">Zinc</keyword>
<dbReference type="InterPro" id="IPR004254">
    <property type="entry name" value="AdipoR/HlyIII-related"/>
</dbReference>
<dbReference type="GO" id="GO:0006882">
    <property type="term" value="P:intracellular zinc ion homeostasis"/>
    <property type="evidence" value="ECO:0007669"/>
    <property type="project" value="TreeGrafter"/>
</dbReference>
<gene>
    <name evidence="9" type="ORF">CspeluHIS016_0501500</name>
</gene>
<protein>
    <recommendedName>
        <fullName evidence="11">HlyIII-domain-containing protein</fullName>
    </recommendedName>
</protein>
<dbReference type="GO" id="GO:0046872">
    <property type="term" value="F:metal ion binding"/>
    <property type="evidence" value="ECO:0007669"/>
    <property type="project" value="UniProtKB-KW"/>
</dbReference>
<feature type="binding site" evidence="6">
    <location>
        <position position="170"/>
    </location>
    <ligand>
        <name>Zn(2+)</name>
        <dbReference type="ChEBI" id="CHEBI:29105"/>
    </ligand>
</feature>
<evidence type="ECO:0008006" key="11">
    <source>
        <dbReference type="Google" id="ProtNLM"/>
    </source>
</evidence>
<keyword evidence="4 8" id="KW-1133">Transmembrane helix</keyword>
<evidence type="ECO:0000256" key="1">
    <source>
        <dbReference type="ARBA" id="ARBA00004141"/>
    </source>
</evidence>
<feature type="transmembrane region" description="Helical" evidence="8">
    <location>
        <begin position="213"/>
        <end position="233"/>
    </location>
</feature>
<feature type="transmembrane region" description="Helical" evidence="8">
    <location>
        <begin position="316"/>
        <end position="335"/>
    </location>
</feature>
<dbReference type="EMBL" id="BTCM01000005">
    <property type="protein sequence ID" value="GMK58118.1"/>
    <property type="molecule type" value="Genomic_DNA"/>
</dbReference>
<reference evidence="9" key="1">
    <citation type="journal article" date="2023" name="BMC Genomics">
        <title>Chromosome-level genome assemblies of Cutaneotrichosporon spp. (Trichosporonales, Basidiomycota) reveal imbalanced evolution between nucleotide sequences and chromosome synteny.</title>
        <authorList>
            <person name="Kobayashi Y."/>
            <person name="Kayamori A."/>
            <person name="Aoki K."/>
            <person name="Shiwa Y."/>
            <person name="Matsutani M."/>
            <person name="Fujita N."/>
            <person name="Sugita T."/>
            <person name="Iwasaki W."/>
            <person name="Tanaka N."/>
            <person name="Takashima M."/>
        </authorList>
    </citation>
    <scope>NUCLEOTIDE SEQUENCE</scope>
    <source>
        <strain evidence="9">HIS016</strain>
    </source>
</reference>
<feature type="transmembrane region" description="Helical" evidence="8">
    <location>
        <begin position="276"/>
        <end position="296"/>
    </location>
</feature>
<dbReference type="GO" id="GO:0038023">
    <property type="term" value="F:signaling receptor activity"/>
    <property type="evidence" value="ECO:0007669"/>
    <property type="project" value="TreeGrafter"/>
</dbReference>
<comment type="caution">
    <text evidence="9">The sequence shown here is derived from an EMBL/GenBank/DDBJ whole genome shotgun (WGS) entry which is preliminary data.</text>
</comment>
<name>A0AAD3YDF6_9TREE</name>
<evidence type="ECO:0000256" key="7">
    <source>
        <dbReference type="SAM" id="MobiDB-lite"/>
    </source>
</evidence>
<dbReference type="GO" id="GO:0016020">
    <property type="term" value="C:membrane"/>
    <property type="evidence" value="ECO:0007669"/>
    <property type="project" value="UniProtKB-SubCell"/>
</dbReference>
<dbReference type="PANTHER" id="PTHR20855">
    <property type="entry name" value="ADIPOR/PROGESTIN RECEPTOR-RELATED"/>
    <property type="match status" value="1"/>
</dbReference>
<proteinExistence type="inferred from homology"/>
<feature type="transmembrane region" description="Helical" evidence="8">
    <location>
        <begin position="188"/>
        <end position="207"/>
    </location>
</feature>
<accession>A0AAD3YDF6</accession>
<evidence type="ECO:0000256" key="4">
    <source>
        <dbReference type="ARBA" id="ARBA00022989"/>
    </source>
</evidence>
<reference evidence="9" key="2">
    <citation type="submission" date="2023-06" db="EMBL/GenBank/DDBJ databases">
        <authorList>
            <person name="Kobayashi Y."/>
            <person name="Kayamori A."/>
            <person name="Aoki K."/>
            <person name="Shiwa Y."/>
            <person name="Fujita N."/>
            <person name="Sugita T."/>
            <person name="Iwasaki W."/>
            <person name="Tanaka N."/>
            <person name="Takashima M."/>
        </authorList>
    </citation>
    <scope>NUCLEOTIDE SEQUENCE</scope>
    <source>
        <strain evidence="9">HIS016</strain>
    </source>
</reference>
<dbReference type="Pfam" id="PF03006">
    <property type="entry name" value="HlyIII"/>
    <property type="match status" value="1"/>
</dbReference>
<dbReference type="PANTHER" id="PTHR20855:SF52">
    <property type="entry name" value="ADIPONECTIN RECEPTOR PROTEIN"/>
    <property type="match status" value="1"/>
</dbReference>
<evidence type="ECO:0000256" key="3">
    <source>
        <dbReference type="ARBA" id="ARBA00022692"/>
    </source>
</evidence>
<keyword evidence="6" id="KW-0479">Metal-binding</keyword>
<evidence type="ECO:0000256" key="6">
    <source>
        <dbReference type="PIRSR" id="PIRSR604254-1"/>
    </source>
</evidence>
<feature type="region of interest" description="Disordered" evidence="7">
    <location>
        <begin position="1"/>
        <end position="62"/>
    </location>
</feature>
<evidence type="ECO:0000256" key="2">
    <source>
        <dbReference type="ARBA" id="ARBA00007018"/>
    </source>
</evidence>
<keyword evidence="10" id="KW-1185">Reference proteome</keyword>
<keyword evidence="3 8" id="KW-0812">Transmembrane</keyword>
<evidence type="ECO:0000313" key="10">
    <source>
        <dbReference type="Proteomes" id="UP001222932"/>
    </source>
</evidence>
<dbReference type="Proteomes" id="UP001222932">
    <property type="component" value="Unassembled WGS sequence"/>
</dbReference>
<comment type="similarity">
    <text evidence="2">Belongs to the ADIPOR family.</text>
</comment>
<feature type="transmembrane region" description="Helical" evidence="8">
    <location>
        <begin position="245"/>
        <end position="264"/>
    </location>
</feature>
<feature type="compositionally biased region" description="Low complexity" evidence="7">
    <location>
        <begin position="11"/>
        <end position="31"/>
    </location>
</feature>
<evidence type="ECO:0000256" key="5">
    <source>
        <dbReference type="ARBA" id="ARBA00023136"/>
    </source>
</evidence>
<feature type="binding site" evidence="6">
    <location>
        <position position="314"/>
    </location>
    <ligand>
        <name>Zn(2+)</name>
        <dbReference type="ChEBI" id="CHEBI:29105"/>
    </ligand>
</feature>
<keyword evidence="5 8" id="KW-0472">Membrane</keyword>
<evidence type="ECO:0000313" key="9">
    <source>
        <dbReference type="EMBL" id="GMK58118.1"/>
    </source>
</evidence>